<dbReference type="GeneID" id="54586487"/>
<organism evidence="2 3">
    <name type="scientific">Trematosphaeria pertusa</name>
    <dbReference type="NCBI Taxonomy" id="390896"/>
    <lineage>
        <taxon>Eukaryota</taxon>
        <taxon>Fungi</taxon>
        <taxon>Dikarya</taxon>
        <taxon>Ascomycota</taxon>
        <taxon>Pezizomycotina</taxon>
        <taxon>Dothideomycetes</taxon>
        <taxon>Pleosporomycetidae</taxon>
        <taxon>Pleosporales</taxon>
        <taxon>Massarineae</taxon>
        <taxon>Trematosphaeriaceae</taxon>
        <taxon>Trematosphaeria</taxon>
    </lineage>
</organism>
<feature type="transmembrane region" description="Helical" evidence="1">
    <location>
        <begin position="52"/>
        <end position="68"/>
    </location>
</feature>
<reference evidence="2" key="1">
    <citation type="journal article" date="2020" name="Stud. Mycol.">
        <title>101 Dothideomycetes genomes: a test case for predicting lifestyles and emergence of pathogens.</title>
        <authorList>
            <person name="Haridas S."/>
            <person name="Albert R."/>
            <person name="Binder M."/>
            <person name="Bloem J."/>
            <person name="Labutti K."/>
            <person name="Salamov A."/>
            <person name="Andreopoulos B."/>
            <person name="Baker S."/>
            <person name="Barry K."/>
            <person name="Bills G."/>
            <person name="Bluhm B."/>
            <person name="Cannon C."/>
            <person name="Castanera R."/>
            <person name="Culley D."/>
            <person name="Daum C."/>
            <person name="Ezra D."/>
            <person name="Gonzalez J."/>
            <person name="Henrissat B."/>
            <person name="Kuo A."/>
            <person name="Liang C."/>
            <person name="Lipzen A."/>
            <person name="Lutzoni F."/>
            <person name="Magnuson J."/>
            <person name="Mondo S."/>
            <person name="Nolan M."/>
            <person name="Ohm R."/>
            <person name="Pangilinan J."/>
            <person name="Park H.-J."/>
            <person name="Ramirez L."/>
            <person name="Alfaro M."/>
            <person name="Sun H."/>
            <person name="Tritt A."/>
            <person name="Yoshinaga Y."/>
            <person name="Zwiers L.-H."/>
            <person name="Turgeon B."/>
            <person name="Goodwin S."/>
            <person name="Spatafora J."/>
            <person name="Crous P."/>
            <person name="Grigoriev I."/>
        </authorList>
    </citation>
    <scope>NUCLEOTIDE SEQUENCE</scope>
    <source>
        <strain evidence="2">CBS 122368</strain>
    </source>
</reference>
<feature type="transmembrane region" description="Helical" evidence="1">
    <location>
        <begin position="113"/>
        <end position="132"/>
    </location>
</feature>
<keyword evidence="1" id="KW-0812">Transmembrane</keyword>
<dbReference type="OrthoDB" id="3436860at2759"/>
<dbReference type="Proteomes" id="UP000800094">
    <property type="component" value="Unassembled WGS sequence"/>
</dbReference>
<evidence type="ECO:0000313" key="3">
    <source>
        <dbReference type="Proteomes" id="UP000800094"/>
    </source>
</evidence>
<keyword evidence="1" id="KW-0472">Membrane</keyword>
<evidence type="ECO:0000313" key="2">
    <source>
        <dbReference type="EMBL" id="KAF2251405.1"/>
    </source>
</evidence>
<sequence>MFATLEKLSMFSSRRKLPAHIATLLFILGAMGVTVARIFIKSGPTTRNDTMALAMGAKSIIILAYQLLTEHTSRFHKWASPKANTILNGLEILFWSAVCFLGMQSMMRKGACSGNSTACAMGWVVVGLAVMVT</sequence>
<evidence type="ECO:0008006" key="4">
    <source>
        <dbReference type="Google" id="ProtNLM"/>
    </source>
</evidence>
<keyword evidence="3" id="KW-1185">Reference proteome</keyword>
<accession>A0A6A6ILB3</accession>
<feature type="transmembrane region" description="Helical" evidence="1">
    <location>
        <begin position="21"/>
        <end position="40"/>
    </location>
</feature>
<proteinExistence type="predicted"/>
<name>A0A6A6ILB3_9PLEO</name>
<dbReference type="AlphaFoldDB" id="A0A6A6ILB3"/>
<dbReference type="RefSeq" id="XP_033686409.1">
    <property type="nucleotide sequence ID" value="XM_033833157.1"/>
</dbReference>
<gene>
    <name evidence="2" type="ORF">BU26DRAFT_563344</name>
</gene>
<keyword evidence="1" id="KW-1133">Transmembrane helix</keyword>
<evidence type="ECO:0000256" key="1">
    <source>
        <dbReference type="SAM" id="Phobius"/>
    </source>
</evidence>
<protein>
    <recommendedName>
        <fullName evidence="4">MARVEL domain-containing protein</fullName>
    </recommendedName>
</protein>
<dbReference type="EMBL" id="ML987193">
    <property type="protein sequence ID" value="KAF2251405.1"/>
    <property type="molecule type" value="Genomic_DNA"/>
</dbReference>